<evidence type="ECO:0000259" key="2">
    <source>
        <dbReference type="SMART" id="SM00148"/>
    </source>
</evidence>
<gene>
    <name evidence="3" type="ORF">DSL72_007594</name>
</gene>
<evidence type="ECO:0000313" key="3">
    <source>
        <dbReference type="EMBL" id="QSZ34739.1"/>
    </source>
</evidence>
<dbReference type="CDD" id="cd08586">
    <property type="entry name" value="PI-PLCc_BcPLC_like"/>
    <property type="match status" value="1"/>
</dbReference>
<keyword evidence="4" id="KW-1185">Reference proteome</keyword>
<evidence type="ECO:0000256" key="1">
    <source>
        <dbReference type="SAM" id="SignalP"/>
    </source>
</evidence>
<dbReference type="EMBL" id="CP063409">
    <property type="protein sequence ID" value="QSZ34739.1"/>
    <property type="molecule type" value="Genomic_DNA"/>
</dbReference>
<dbReference type="PROSITE" id="PS50007">
    <property type="entry name" value="PIPLC_X_DOMAIN"/>
    <property type="match status" value="1"/>
</dbReference>
<evidence type="ECO:0000313" key="4">
    <source>
        <dbReference type="Proteomes" id="UP000672032"/>
    </source>
</evidence>
<dbReference type="SMART" id="SM00148">
    <property type="entry name" value="PLCXc"/>
    <property type="match status" value="1"/>
</dbReference>
<dbReference type="Gene3D" id="3.20.20.190">
    <property type="entry name" value="Phosphatidylinositol (PI) phosphodiesterase"/>
    <property type="match status" value="1"/>
</dbReference>
<feature type="chain" id="PRO_5033055927" description="Phosphatidylinositol-specific phospholipase C X domain-containing protein" evidence="1">
    <location>
        <begin position="21"/>
        <end position="411"/>
    </location>
</feature>
<dbReference type="GO" id="GO:0008081">
    <property type="term" value="F:phosphoric diester hydrolase activity"/>
    <property type="evidence" value="ECO:0007669"/>
    <property type="project" value="InterPro"/>
</dbReference>
<dbReference type="InterPro" id="IPR000909">
    <property type="entry name" value="PLipase_C_PInositol-sp_X_dom"/>
</dbReference>
<dbReference type="GO" id="GO:0006629">
    <property type="term" value="P:lipid metabolic process"/>
    <property type="evidence" value="ECO:0007669"/>
    <property type="project" value="InterPro"/>
</dbReference>
<dbReference type="Pfam" id="PF00388">
    <property type="entry name" value="PI-PLC-X"/>
    <property type="match status" value="1"/>
</dbReference>
<feature type="domain" description="Phosphatidylinositol-specific phospholipase C X" evidence="2">
    <location>
        <begin position="70"/>
        <end position="240"/>
    </location>
</feature>
<keyword evidence="1" id="KW-0732">Signal</keyword>
<sequence length="411" mass="44979">MLLSLAGILIACGASVRVHASPISEYLPGKSPDDALQAFALQKSLEDASPIFGNYVDNQLYTSTWMSQYPDSTQLVHMNLPGTHDTATWNYSLATQSSLNGITSLGNQLPLPPEFYRCQRRSIIDMLDAGIRVFDLRFALDVTNTSIVFWHSHALQSQTATLDDVLFGYYHWLDDHPSEVVLLSLQYEGSTTEYAANDAGAQLKLFYALTSPAAMSYLAQTKDELGTLGEARGKIILLRRFDLNHLPDSYDAALPGIHFPPALWTDNSPDIQIVYHAAGNRTAYIEDRYAPQLPLFSSAALNIQSKYNATTTHLLRAADSSLAPDGLWWTWASGSQIIDDVFPEVMALGDGTEDTPVGGVNQMLAHFLAGMKGKRVGIVMLDFFETPGNLIEILLGLSAPPAQGEEFASLS</sequence>
<dbReference type="OrthoDB" id="1046782at2759"/>
<dbReference type="InterPro" id="IPR051057">
    <property type="entry name" value="PI-PLC_domain"/>
</dbReference>
<protein>
    <recommendedName>
        <fullName evidence="2">Phosphatidylinositol-specific phospholipase C X domain-containing protein</fullName>
    </recommendedName>
</protein>
<dbReference type="SUPFAM" id="SSF51695">
    <property type="entry name" value="PLC-like phosphodiesterases"/>
    <property type="match status" value="1"/>
</dbReference>
<name>A0A8A3PI73_9HELO</name>
<dbReference type="PANTHER" id="PTHR13593">
    <property type="match status" value="1"/>
</dbReference>
<dbReference type="PANTHER" id="PTHR13593:SF116">
    <property type="entry name" value="PLC-LIKE PHOSPHODIESTERASE"/>
    <property type="match status" value="1"/>
</dbReference>
<feature type="signal peptide" evidence="1">
    <location>
        <begin position="1"/>
        <end position="20"/>
    </location>
</feature>
<reference evidence="3" key="1">
    <citation type="submission" date="2020-10" db="EMBL/GenBank/DDBJ databases">
        <title>Genome Sequence of Monilinia vaccinii-corymbosi Sheds Light on Mummy Berry Disease Infection of Blueberry and Mating Type.</title>
        <authorList>
            <person name="Yow A.G."/>
            <person name="Zhang Y."/>
            <person name="Bansal K."/>
            <person name="Eacker S.M."/>
            <person name="Sullivan S."/>
            <person name="Liachko I."/>
            <person name="Cubeta M.A."/>
            <person name="Rollins J.A."/>
            <person name="Ashrafi H."/>
        </authorList>
    </citation>
    <scope>NUCLEOTIDE SEQUENCE</scope>
    <source>
        <strain evidence="3">RL-1</strain>
    </source>
</reference>
<accession>A0A8A3PI73</accession>
<dbReference type="InterPro" id="IPR017946">
    <property type="entry name" value="PLC-like_Pdiesterase_TIM-brl"/>
</dbReference>
<dbReference type="Proteomes" id="UP000672032">
    <property type="component" value="Chromosome 5"/>
</dbReference>
<proteinExistence type="predicted"/>
<organism evidence="3 4">
    <name type="scientific">Monilinia vaccinii-corymbosi</name>
    <dbReference type="NCBI Taxonomy" id="61207"/>
    <lineage>
        <taxon>Eukaryota</taxon>
        <taxon>Fungi</taxon>
        <taxon>Dikarya</taxon>
        <taxon>Ascomycota</taxon>
        <taxon>Pezizomycotina</taxon>
        <taxon>Leotiomycetes</taxon>
        <taxon>Helotiales</taxon>
        <taxon>Sclerotiniaceae</taxon>
        <taxon>Monilinia</taxon>
    </lineage>
</organism>
<dbReference type="AlphaFoldDB" id="A0A8A3PI73"/>